<sequence>MSDDTGAPRRPASQEDELREALRAEARAVAGGSVRRLGRSHEAIFRPGIGRDLIVTFETEARLEEADAGVVPTARHLAEVTDASWLCMVSEGATWFRDAAVFDFFDGLTDEGLFDEADAVLFMGAGAGGYAAAAYSVAAPGAAVIALRPQATLSAETAGWDARFFGARRRDFEGRYGYAPDMLEAAGQAMVLHDPEVEEDAMHAALFRREGVMRLRCRGLGYEIDEHLGSMGVLEPLAGSALEGSLAEPLFWRLYRARRKHFGYLHALMRRTRDDGRLEFARRVCRHGLEATGRPFFRKRLESMEERLGRITAAQ</sequence>
<dbReference type="AlphaFoldDB" id="A0A3N2QTR1"/>
<dbReference type="RefSeq" id="WP_123643452.1">
    <property type="nucleotide sequence ID" value="NZ_ML119089.1"/>
</dbReference>
<dbReference type="Proteomes" id="UP000268016">
    <property type="component" value="Unassembled WGS sequence"/>
</dbReference>
<comment type="caution">
    <text evidence="1">The sequence shown here is derived from an EMBL/GenBank/DDBJ whole genome shotgun (WGS) entry which is preliminary data.</text>
</comment>
<keyword evidence="2" id="KW-1185">Reference proteome</keyword>
<proteinExistence type="predicted"/>
<dbReference type="EMBL" id="RDRB01000009">
    <property type="protein sequence ID" value="ROT98583.1"/>
    <property type="molecule type" value="Genomic_DNA"/>
</dbReference>
<evidence type="ECO:0000313" key="2">
    <source>
        <dbReference type="Proteomes" id="UP000268016"/>
    </source>
</evidence>
<evidence type="ECO:0000313" key="1">
    <source>
        <dbReference type="EMBL" id="ROT98583.1"/>
    </source>
</evidence>
<reference evidence="1 2" key="1">
    <citation type="submission" date="2018-10" db="EMBL/GenBank/DDBJ databases">
        <title>Histidinibacterium lentulum gen. nov., sp. nov., a marine bacterium from the culture broth of Picochlorum sp. 122.</title>
        <authorList>
            <person name="Wang G."/>
        </authorList>
    </citation>
    <scope>NUCLEOTIDE SEQUENCE [LARGE SCALE GENOMIC DNA]</scope>
    <source>
        <strain evidence="1 2">B17</strain>
    </source>
</reference>
<organism evidence="1 2">
    <name type="scientific">Histidinibacterium lentulum</name>
    <dbReference type="NCBI Taxonomy" id="2480588"/>
    <lineage>
        <taxon>Bacteria</taxon>
        <taxon>Pseudomonadati</taxon>
        <taxon>Pseudomonadota</taxon>
        <taxon>Alphaproteobacteria</taxon>
        <taxon>Rhodobacterales</taxon>
        <taxon>Paracoccaceae</taxon>
        <taxon>Histidinibacterium</taxon>
    </lineage>
</organism>
<dbReference type="OrthoDB" id="7840273at2"/>
<name>A0A3N2QTR1_9RHOB</name>
<protein>
    <submittedName>
        <fullName evidence="1">Phosphoadenosine phosphosulfate reductase</fullName>
    </submittedName>
</protein>
<gene>
    <name evidence="1" type="ORF">EAT49_16735</name>
</gene>
<accession>A0A3N2QTR1</accession>